<dbReference type="InterPro" id="IPR009061">
    <property type="entry name" value="DNA-bd_dom_put_sf"/>
</dbReference>
<evidence type="ECO:0000313" key="3">
    <source>
        <dbReference type="EMBL" id="MFI7266286.1"/>
    </source>
</evidence>
<dbReference type="PANTHER" id="PTHR30204">
    <property type="entry name" value="REDOX-CYCLING DRUG-SENSING TRANSCRIPTIONAL ACTIVATOR SOXR"/>
    <property type="match status" value="1"/>
</dbReference>
<comment type="caution">
    <text evidence="3">The sequence shown here is derived from an EMBL/GenBank/DDBJ whole genome shotgun (WGS) entry which is preliminary data.</text>
</comment>
<dbReference type="InterPro" id="IPR000551">
    <property type="entry name" value="MerR-type_HTH_dom"/>
</dbReference>
<dbReference type="PROSITE" id="PS50937">
    <property type="entry name" value="HTH_MERR_2"/>
    <property type="match status" value="2"/>
</dbReference>
<evidence type="ECO:0000256" key="1">
    <source>
        <dbReference type="ARBA" id="ARBA00023125"/>
    </source>
</evidence>
<dbReference type="Pfam" id="PF00376">
    <property type="entry name" value="MerR"/>
    <property type="match status" value="1"/>
</dbReference>
<evidence type="ECO:0000313" key="4">
    <source>
        <dbReference type="Proteomes" id="UP001612812"/>
    </source>
</evidence>
<name>A0ABW7ZTX0_9ACTN</name>
<dbReference type="SUPFAM" id="SSF46955">
    <property type="entry name" value="Putative DNA-binding domain"/>
    <property type="match status" value="2"/>
</dbReference>
<dbReference type="RefSeq" id="WP_396771360.1">
    <property type="nucleotide sequence ID" value="NZ_JBITLA010000016.1"/>
</dbReference>
<dbReference type="EMBL" id="JBITLE010000017">
    <property type="protein sequence ID" value="MFI7266286.1"/>
    <property type="molecule type" value="Genomic_DNA"/>
</dbReference>
<dbReference type="SMART" id="SM00422">
    <property type="entry name" value="HTH_MERR"/>
    <property type="match status" value="2"/>
</dbReference>
<keyword evidence="4" id="KW-1185">Reference proteome</keyword>
<reference evidence="3 4" key="1">
    <citation type="submission" date="2024-10" db="EMBL/GenBank/DDBJ databases">
        <title>The Natural Products Discovery Center: Release of the First 8490 Sequenced Strains for Exploring Actinobacteria Biosynthetic Diversity.</title>
        <authorList>
            <person name="Kalkreuter E."/>
            <person name="Kautsar S.A."/>
            <person name="Yang D."/>
            <person name="Bader C.D."/>
            <person name="Teijaro C.N."/>
            <person name="Fluegel L."/>
            <person name="Davis C.M."/>
            <person name="Simpson J.R."/>
            <person name="Lauterbach L."/>
            <person name="Steele A.D."/>
            <person name="Gui C."/>
            <person name="Meng S."/>
            <person name="Li G."/>
            <person name="Viehrig K."/>
            <person name="Ye F."/>
            <person name="Su P."/>
            <person name="Kiefer A.F."/>
            <person name="Nichols A."/>
            <person name="Cepeda A.J."/>
            <person name="Yan W."/>
            <person name="Fan B."/>
            <person name="Jiang Y."/>
            <person name="Adhikari A."/>
            <person name="Zheng C.-J."/>
            <person name="Schuster L."/>
            <person name="Cowan T.M."/>
            <person name="Smanski M.J."/>
            <person name="Chevrette M.G."/>
            <person name="De Carvalho L.P.S."/>
            <person name="Shen B."/>
        </authorList>
    </citation>
    <scope>NUCLEOTIDE SEQUENCE [LARGE SCALE GENOMIC DNA]</scope>
    <source>
        <strain evidence="3 4">NPDC049845</strain>
    </source>
</reference>
<feature type="domain" description="HTH merR-type" evidence="2">
    <location>
        <begin position="26"/>
        <end position="68"/>
    </location>
</feature>
<dbReference type="Gene3D" id="1.10.1660.10">
    <property type="match status" value="2"/>
</dbReference>
<dbReference type="Pfam" id="PF13411">
    <property type="entry name" value="MerR_1"/>
    <property type="match status" value="1"/>
</dbReference>
<dbReference type="InterPro" id="IPR047057">
    <property type="entry name" value="MerR_fam"/>
</dbReference>
<gene>
    <name evidence="3" type="ORF">ACIBP4_28770</name>
</gene>
<dbReference type="PANTHER" id="PTHR30204:SF93">
    <property type="entry name" value="HTH MERR-TYPE DOMAIN-CONTAINING PROTEIN"/>
    <property type="match status" value="1"/>
</dbReference>
<accession>A0ABW7ZTX0</accession>
<organism evidence="3 4">
    <name type="scientific">Micromonospora maritima</name>
    <dbReference type="NCBI Taxonomy" id="986711"/>
    <lineage>
        <taxon>Bacteria</taxon>
        <taxon>Bacillati</taxon>
        <taxon>Actinomycetota</taxon>
        <taxon>Actinomycetes</taxon>
        <taxon>Micromonosporales</taxon>
        <taxon>Micromonosporaceae</taxon>
        <taxon>Micromonospora</taxon>
    </lineage>
</organism>
<dbReference type="Proteomes" id="UP001612812">
    <property type="component" value="Unassembled WGS sequence"/>
</dbReference>
<protein>
    <submittedName>
        <fullName evidence="3">MerR family transcriptional regulator</fullName>
    </submittedName>
</protein>
<sequence>MAPWRDPGGAVGRNLRARDRLRPVDLARAHGLSTQAVRNYEAAGVLPAAARTAHGYRTYTARHAAALRAFLALAAGHGHRAATSIMRAVHRGDVDEALRLVDTGHARLLEDRRALDAVAAALADLPAGTGDGAASGRGAVFVGALARRLGVRPATLRQWERAGLLRPGRDPRTGYRVYRPADVRDALLVGQLRRGGYPPARIVPLLVEVRAAGGVADLDAVLGDWRARLGARGRALLTGAAALADYLDAGGT</sequence>
<keyword evidence="1" id="KW-0238">DNA-binding</keyword>
<feature type="domain" description="HTH merR-type" evidence="2">
    <location>
        <begin position="142"/>
        <end position="194"/>
    </location>
</feature>
<proteinExistence type="predicted"/>
<evidence type="ECO:0000259" key="2">
    <source>
        <dbReference type="PROSITE" id="PS50937"/>
    </source>
</evidence>